<reference evidence="2 4" key="1">
    <citation type="submission" date="2015-09" db="EMBL/GenBank/DDBJ databases">
        <authorList>
            <person name="Rodrigo-Torres L."/>
            <person name="Arahal D.R."/>
        </authorList>
    </citation>
    <scope>NUCLEOTIDE SEQUENCE [LARGE SCALE GENOMIC DNA]</scope>
    <source>
        <strain evidence="2 4">CECT 5118</strain>
    </source>
</reference>
<organism evidence="3 5">
    <name type="scientific">Thalassovita autumnalis</name>
    <dbReference type="NCBI Taxonomy" id="2072972"/>
    <lineage>
        <taxon>Bacteria</taxon>
        <taxon>Pseudomonadati</taxon>
        <taxon>Pseudomonadota</taxon>
        <taxon>Alphaproteobacteria</taxon>
        <taxon>Rhodobacterales</taxon>
        <taxon>Roseobacteraceae</taxon>
        <taxon>Thalassovita</taxon>
    </lineage>
</organism>
<dbReference type="GO" id="GO:0003676">
    <property type="term" value="F:nucleic acid binding"/>
    <property type="evidence" value="ECO:0007669"/>
    <property type="project" value="InterPro"/>
</dbReference>
<dbReference type="EMBL" id="CYSC01000031">
    <property type="protein sequence ID" value="CUH72318.1"/>
    <property type="molecule type" value="Genomic_DNA"/>
</dbReference>
<keyword evidence="4" id="KW-1185">Reference proteome</keyword>
<evidence type="ECO:0000313" key="5">
    <source>
        <dbReference type="Proteomes" id="UP000051887"/>
    </source>
</evidence>
<protein>
    <recommendedName>
        <fullName evidence="1">DUF4268 domain-containing protein</fullName>
    </recommendedName>
</protein>
<dbReference type="OrthoDB" id="570199at2"/>
<reference evidence="3 5" key="2">
    <citation type="submission" date="2015-09" db="EMBL/GenBank/DDBJ databases">
        <authorList>
            <consortium name="Swine Surveillance"/>
        </authorList>
    </citation>
    <scope>NUCLEOTIDE SEQUENCE [LARGE SCALE GENOMIC DNA]</scope>
    <source>
        <strain evidence="3 5">5120</strain>
    </source>
</reference>
<evidence type="ECO:0000313" key="3">
    <source>
        <dbReference type="EMBL" id="CUH72318.1"/>
    </source>
</evidence>
<dbReference type="Pfam" id="PF14088">
    <property type="entry name" value="DUF4268"/>
    <property type="match status" value="1"/>
</dbReference>
<proteinExistence type="predicted"/>
<dbReference type="InterPro" id="IPR025364">
    <property type="entry name" value="DUF4268"/>
</dbReference>
<evidence type="ECO:0000313" key="2">
    <source>
        <dbReference type="EMBL" id="CUH70052.1"/>
    </source>
</evidence>
<dbReference type="Proteomes" id="UP000051887">
    <property type="component" value="Unassembled WGS sequence"/>
</dbReference>
<dbReference type="EMBL" id="CYSB01000041">
    <property type="protein sequence ID" value="CUH70052.1"/>
    <property type="molecule type" value="Genomic_DNA"/>
</dbReference>
<dbReference type="InterPro" id="IPR011856">
    <property type="entry name" value="tRNA_endonuc-like_dom_sf"/>
</dbReference>
<dbReference type="Gene3D" id="3.40.1350.10">
    <property type="match status" value="1"/>
</dbReference>
<dbReference type="RefSeq" id="WP_058243523.1">
    <property type="nucleotide sequence ID" value="NZ_CYSB01000041.1"/>
</dbReference>
<gene>
    <name evidence="2" type="ORF">TL5118_04027</name>
    <name evidence="3" type="ORF">TL5120_02114</name>
</gene>
<dbReference type="AlphaFoldDB" id="A0A0P1FTZ7"/>
<sequence length="384" mass="43620">MFRIDKDENSIKPLKARSFSELGFKERQHLQEWIAKYPSCLGEDLLIIQKEFAGFSDTQERLDLLALDKKGRLVIIENKLDDTGKDVTWQAMKYASYCASLKTESICGIYQDHLTKTGQPGTASELIADFLEVADLSEVTLNRGVSQRIMLIAANFRKEVTSTVLWLMNFKLQVQCFKVTPWSMGDDLFLNVEQIIPVKDTQDFVIGLADKAQDEVQTSSAEAARNTIRREFWGEVIRVMQTKSRLYDNISAGVANWIGAGSGMRGVGFNFAAAGKYGRAEIYIDRGEQAENKYVFDQLLAQREALEAAFGGPLVWERLDHRRACRIKCETEADMFEREDWPRMIEFMTDAMVRIEKAFRDPLQKLNADVRSRTFEPEAGGDGS</sequence>
<evidence type="ECO:0000259" key="1">
    <source>
        <dbReference type="Pfam" id="PF14088"/>
    </source>
</evidence>
<evidence type="ECO:0000313" key="4">
    <source>
        <dbReference type="Proteomes" id="UP000051086"/>
    </source>
</evidence>
<name>A0A0P1FTZ7_9RHOB</name>
<feature type="domain" description="DUF4268" evidence="1">
    <location>
        <begin position="228"/>
        <end position="361"/>
    </location>
</feature>
<dbReference type="Proteomes" id="UP000051086">
    <property type="component" value="Unassembled WGS sequence"/>
</dbReference>
<accession>A0A0P1FTZ7</accession>